<evidence type="ECO:0000313" key="1">
    <source>
        <dbReference type="EMBL" id="KAF3837029.1"/>
    </source>
</evidence>
<organism evidence="1 2">
    <name type="scientific">Dissostichus mawsoni</name>
    <name type="common">Antarctic cod</name>
    <dbReference type="NCBI Taxonomy" id="36200"/>
    <lineage>
        <taxon>Eukaryota</taxon>
        <taxon>Metazoa</taxon>
        <taxon>Chordata</taxon>
        <taxon>Craniata</taxon>
        <taxon>Vertebrata</taxon>
        <taxon>Euteleostomi</taxon>
        <taxon>Actinopterygii</taxon>
        <taxon>Neopterygii</taxon>
        <taxon>Teleostei</taxon>
        <taxon>Neoteleostei</taxon>
        <taxon>Acanthomorphata</taxon>
        <taxon>Eupercaria</taxon>
        <taxon>Perciformes</taxon>
        <taxon>Notothenioidei</taxon>
        <taxon>Nototheniidae</taxon>
        <taxon>Dissostichus</taxon>
    </lineage>
</organism>
<evidence type="ECO:0000313" key="2">
    <source>
        <dbReference type="Proteomes" id="UP000518266"/>
    </source>
</evidence>
<protein>
    <submittedName>
        <fullName evidence="1">Uncharacterized protein</fullName>
    </submittedName>
</protein>
<gene>
    <name evidence="1" type="ORF">F7725_004493</name>
</gene>
<reference evidence="1 2" key="1">
    <citation type="submission" date="2020-03" db="EMBL/GenBank/DDBJ databases">
        <title>Dissostichus mawsoni Genome sequencing and assembly.</title>
        <authorList>
            <person name="Park H."/>
        </authorList>
    </citation>
    <scope>NUCLEOTIDE SEQUENCE [LARGE SCALE GENOMIC DNA]</scope>
    <source>
        <strain evidence="1">DM0001</strain>
        <tissue evidence="1">Muscle</tissue>
    </source>
</reference>
<sequence>MLLLVGVLSSGRTYRSAVVGRPGFTTTRTVLVSCTIERPLDAWTVTENSPVSGKRVFSDPPVEDGQVGFNWKNYGCQIDLMVSPSDGNHFQESINEHRGAGEVVNSPRPSFIDAKSVEKQAKFTVPTLIK</sequence>
<keyword evidence="2" id="KW-1185">Reference proteome</keyword>
<dbReference type="EMBL" id="JAAKFY010000023">
    <property type="protein sequence ID" value="KAF3837029.1"/>
    <property type="molecule type" value="Genomic_DNA"/>
</dbReference>
<dbReference type="AlphaFoldDB" id="A0A7J5XKB0"/>
<feature type="non-terminal residue" evidence="1">
    <location>
        <position position="1"/>
    </location>
</feature>
<name>A0A7J5XKB0_DISMA</name>
<accession>A0A7J5XKB0</accession>
<dbReference type="Proteomes" id="UP000518266">
    <property type="component" value="Unassembled WGS sequence"/>
</dbReference>
<proteinExistence type="predicted"/>
<comment type="caution">
    <text evidence="1">The sequence shown here is derived from an EMBL/GenBank/DDBJ whole genome shotgun (WGS) entry which is preliminary data.</text>
</comment>